<sequence>MRPKKHKIPANKYNLEEYLNQNAEVKNILEEVPAVKKYIGNILKTYSYCKKDLDLLFAKTGDCYANIDYVKMLIQHGNIQAASISSLLLRCRNTRAKTLVALLPKLTDSRVLLLKEYGIAFSSIVSIVRGVHSNNIATAIEEVLNTTLVLQANGAYTLSPQLTKVLEYYKCSFTNIANILRQVKSNIGAVLSELLQILESSKISDLYKKLDIHFSSFSSILNGAGATCIQDLEKLLQILDQSKIQELKNQGIYFSNISSILNGAGANGIQALEQLLQILCNTTRIQELKNQGIHFANISSILSKAGAAAPQALEQLLQILCNTTRIQELKNQGIHFANISNILSGAGAAGPQALEQLLQILCNTTRIQELKNQGIHFANISSILSKARAAAPQALEQLLQILCNTTRIQELKKHGITFSNISNILSGAGAAGPQALEQLLQMLDNPILLKLEIRGIFFSNISSVVGRAGAAGPQALEQLLQTLDDSIIQELERKEIPFSSLSNILNGAGSNGAKALKELLRLLNSTAFMLLQKYDIEFSNFCTILSGSGTKAKEVTQKVLGILSDQQLDASGKKQFFKNISKFARSGIHTPFIFKKFLSSSLSLDETVQQTEEDTHYTDCQFEEQDDNIQAFPSTSTAALGATDIEMQESVAVSSLNLEENFQLAMEFIMQDLESSSSTATVMSPDINMTQEEYIDNIIPPLEQESSNILLDSDYYNAYEEGVQSGLTCNHANIYAAIVTRYIANGASEHAAKNFAKNYVEGFSSSIKKHQKGDCYAHNYAEAYADCIISGKHKCYAQNYAEIFAETVASGKDVDYARNYAEANTDFMFLEEEEATSGHIFEQMSANVDYTGGSIFNDDVEE</sequence>
<dbReference type="EMBL" id="LS398547">
    <property type="protein sequence ID" value="SPR05018.1"/>
    <property type="molecule type" value="Genomic_DNA"/>
</dbReference>
<gene>
    <name evidence="1" type="primary">pthXo1</name>
    <name evidence="1" type="ORF">UT176_00647</name>
</gene>
<evidence type="ECO:0000313" key="1">
    <source>
        <dbReference type="EMBL" id="SPR05018.1"/>
    </source>
</evidence>
<evidence type="ECO:0000313" key="2">
    <source>
        <dbReference type="Proteomes" id="UP000244960"/>
    </source>
</evidence>
<protein>
    <submittedName>
        <fullName evidence="1">TAL effector protein PthXo1</fullName>
    </submittedName>
</protein>
<dbReference type="InterPro" id="IPR016024">
    <property type="entry name" value="ARM-type_fold"/>
</dbReference>
<proteinExistence type="predicted"/>
<reference evidence="2" key="1">
    <citation type="submission" date="2018-03" db="EMBL/GenBank/DDBJ databases">
        <authorList>
            <person name="Batty M. E."/>
            <person name="Batty M E."/>
        </authorList>
    </citation>
    <scope>NUCLEOTIDE SEQUENCE [LARGE SCALE GENOMIC DNA]</scope>
</reference>
<name>A0A2U3QVQ6_ORITS</name>
<organism evidence="1 2">
    <name type="scientific">Orientia tsutsugamushi</name>
    <name type="common">Rickettsia tsutsugamushi</name>
    <dbReference type="NCBI Taxonomy" id="784"/>
    <lineage>
        <taxon>Bacteria</taxon>
        <taxon>Pseudomonadati</taxon>
        <taxon>Pseudomonadota</taxon>
        <taxon>Alphaproteobacteria</taxon>
        <taxon>Rickettsiales</taxon>
        <taxon>Rickettsiaceae</taxon>
        <taxon>Rickettsieae</taxon>
        <taxon>Orientia</taxon>
    </lineage>
</organism>
<dbReference type="Proteomes" id="UP000244960">
    <property type="component" value="Chromosome I"/>
</dbReference>
<dbReference type="RefSeq" id="WP_045919011.1">
    <property type="nucleotide sequence ID" value="NZ_LS398547.1"/>
</dbReference>
<dbReference type="AlphaFoldDB" id="A0A2U3QVQ6"/>
<accession>A0A2U3QVQ6</accession>
<dbReference type="SUPFAM" id="SSF48371">
    <property type="entry name" value="ARM repeat"/>
    <property type="match status" value="1"/>
</dbReference>